<dbReference type="InterPro" id="IPR058441">
    <property type="entry name" value="DUF8128"/>
</dbReference>
<name>A0A1F4VNS2_UNCKA</name>
<accession>A0A1F4VNS2</accession>
<organism evidence="3 4">
    <name type="scientific">candidate division WWE3 bacterium RIFCSPLOWO2_01_FULL_42_11</name>
    <dbReference type="NCBI Taxonomy" id="1802627"/>
    <lineage>
        <taxon>Bacteria</taxon>
        <taxon>Katanobacteria</taxon>
    </lineage>
</organism>
<feature type="domain" description="DUF8128" evidence="2">
    <location>
        <begin position="49"/>
        <end position="362"/>
    </location>
</feature>
<evidence type="ECO:0000313" key="3">
    <source>
        <dbReference type="EMBL" id="OGC58826.1"/>
    </source>
</evidence>
<dbReference type="EMBL" id="MEVK01000030">
    <property type="protein sequence ID" value="OGC58826.1"/>
    <property type="molecule type" value="Genomic_DNA"/>
</dbReference>
<dbReference type="InterPro" id="IPR019476">
    <property type="entry name" value="T4SS_TraD_DNA-bd"/>
</dbReference>
<dbReference type="Pfam" id="PF10412">
    <property type="entry name" value="TrwB_AAD_bind"/>
    <property type="match status" value="1"/>
</dbReference>
<sequence length="817" mass="93385">MPSQVPLILLFIFLLSLYLAIKTFKSKKAIPETTPQPDLELLYFLIRVPRGNEKQPLSAEQMFASLHGLLRETPEFQEHVSFEIASSEEGISFYVVMPQTIKEFVLGQIYSQYPDAEITQVSDYTSSLPKEGSFLAAGDLAMTKQFFFPIKTFRDFEVDPLAAITGSLSEMHHSGQVWWQVLFKPLPDRWQEAGHDFVSIERGEKKKFEGMTVQLIIEDIIKKFKELGVDVLRGLLFQDPKQEEEKKEEKKEMALSKSETLKLIEGKLTRLGFHCYMRIIASHPEKHLADDYVRRVSAAFRQYAQVNLNSFDYKLAVDAASELELYKKRVLPPETAMILTTDEMASIFHFPNISVETPAINWSPAKHGEPPLNLPISDCTYFGRTTYRDKLIKFGIRDEDRRRHMYLIGKTGTGKSTVFKNMIAQDLNEGRGVGVIDPHGQLIEEILELIPDHRLNDVIIFDPSDDEFPVALNMLEADPDDVGMRNLLASGLLSAFRKNFEYSWGPRLEYLLNNAILTLIAVERTTMLGLVRLLIDKNYRKYIVYQIEDPVLKDFWEREYKEFESNQRMATEAVAPIQNKVGRFLASSTLRNILGQAKSTVRFDDAMNEGKILLVNLAKGRIGEDNANLLGSLIVSRLNFMAMQRVKIPESERKDFNLYVDEFQNFASGDFASILSEARKYRLNLHLTHQYTKQLPEEIMDAIIGNVGTMMVFTLGAPDASDLETEFAPYFTPSDLINLEKHHFFVKLMIDNMTSGPFSGVSLPPPSHSTGNKEKVLAISREKYGKPREEVERYVGRWVSRQFDLGMAKAEERKEEV</sequence>
<dbReference type="Gene3D" id="3.40.50.300">
    <property type="entry name" value="P-loop containing nucleotide triphosphate hydrolases"/>
    <property type="match status" value="2"/>
</dbReference>
<evidence type="ECO:0000313" key="4">
    <source>
        <dbReference type="Proteomes" id="UP000178964"/>
    </source>
</evidence>
<comment type="caution">
    <text evidence="3">The sequence shown here is derived from an EMBL/GenBank/DDBJ whole genome shotgun (WGS) entry which is preliminary data.</text>
</comment>
<dbReference type="InterPro" id="IPR051162">
    <property type="entry name" value="T4SS_component"/>
</dbReference>
<dbReference type="AlphaFoldDB" id="A0A1F4VNS2"/>
<dbReference type="CDD" id="cd01127">
    <property type="entry name" value="TrwB_TraG_TraD_VirD4"/>
    <property type="match status" value="1"/>
</dbReference>
<dbReference type="Pfam" id="PF26449">
    <property type="entry name" value="DUF8128"/>
    <property type="match status" value="1"/>
</dbReference>
<dbReference type="Proteomes" id="UP000178964">
    <property type="component" value="Unassembled WGS sequence"/>
</dbReference>
<feature type="domain" description="Type IV secretion system coupling protein TraD DNA-binding" evidence="1">
    <location>
        <begin position="400"/>
        <end position="714"/>
    </location>
</feature>
<dbReference type="InterPro" id="IPR027417">
    <property type="entry name" value="P-loop_NTPase"/>
</dbReference>
<evidence type="ECO:0000259" key="1">
    <source>
        <dbReference type="Pfam" id="PF10412"/>
    </source>
</evidence>
<reference evidence="3 4" key="1">
    <citation type="journal article" date="2016" name="Nat. Commun.">
        <title>Thousands of microbial genomes shed light on interconnected biogeochemical processes in an aquifer system.</title>
        <authorList>
            <person name="Anantharaman K."/>
            <person name="Brown C.T."/>
            <person name="Hug L.A."/>
            <person name="Sharon I."/>
            <person name="Castelle C.J."/>
            <person name="Probst A.J."/>
            <person name="Thomas B.C."/>
            <person name="Singh A."/>
            <person name="Wilkins M.J."/>
            <person name="Karaoz U."/>
            <person name="Brodie E.L."/>
            <person name="Williams K.H."/>
            <person name="Hubbard S.S."/>
            <person name="Banfield J.F."/>
        </authorList>
    </citation>
    <scope>NUCLEOTIDE SEQUENCE [LARGE SCALE GENOMIC DNA]</scope>
</reference>
<protein>
    <submittedName>
        <fullName evidence="3">Uncharacterized protein</fullName>
    </submittedName>
</protein>
<dbReference type="SUPFAM" id="SSF52540">
    <property type="entry name" value="P-loop containing nucleoside triphosphate hydrolases"/>
    <property type="match status" value="1"/>
</dbReference>
<dbReference type="PANTHER" id="PTHR30121">
    <property type="entry name" value="UNCHARACTERIZED PROTEIN YJGR-RELATED"/>
    <property type="match status" value="1"/>
</dbReference>
<proteinExistence type="predicted"/>
<dbReference type="PANTHER" id="PTHR30121:SF11">
    <property type="entry name" value="AAA+ ATPASE DOMAIN-CONTAINING PROTEIN"/>
    <property type="match status" value="1"/>
</dbReference>
<dbReference type="STRING" id="1802627.A3A70_00485"/>
<evidence type="ECO:0000259" key="2">
    <source>
        <dbReference type="Pfam" id="PF26449"/>
    </source>
</evidence>
<gene>
    <name evidence="3" type="ORF">A3A70_00485</name>
</gene>